<dbReference type="OMA" id="QQFYHTI"/>
<feature type="domain" description="Vps53 C-terminal" evidence="9">
    <location>
        <begin position="724"/>
        <end position="801"/>
    </location>
</feature>
<evidence type="ECO:0000259" key="8">
    <source>
        <dbReference type="Pfam" id="PF04100"/>
    </source>
</evidence>
<evidence type="ECO:0000313" key="11">
    <source>
        <dbReference type="Proteomes" id="UP000007797"/>
    </source>
</evidence>
<dbReference type="PANTHER" id="PTHR12820">
    <property type="entry name" value="VACUOLAR SORTING PROTEIN 53"/>
    <property type="match status" value="1"/>
</dbReference>
<dbReference type="Pfam" id="PF16854">
    <property type="entry name" value="VPS53_C"/>
    <property type="match status" value="1"/>
</dbReference>
<dbReference type="STRING" id="1054147.F4PIJ1"/>
<gene>
    <name evidence="10" type="ORF">DFA_02814</name>
</gene>
<dbReference type="InterPro" id="IPR007234">
    <property type="entry name" value="Vps53_N"/>
</dbReference>
<evidence type="ECO:0000313" key="10">
    <source>
        <dbReference type="EMBL" id="EGG24571.1"/>
    </source>
</evidence>
<proteinExistence type="inferred from homology"/>
<dbReference type="InterPro" id="IPR039766">
    <property type="entry name" value="Vps53"/>
</dbReference>
<dbReference type="GO" id="GO:0042147">
    <property type="term" value="P:retrograde transport, endosome to Golgi"/>
    <property type="evidence" value="ECO:0007669"/>
    <property type="project" value="InterPro"/>
</dbReference>
<dbReference type="GO" id="GO:0000938">
    <property type="term" value="C:GARP complex"/>
    <property type="evidence" value="ECO:0007669"/>
    <property type="project" value="InterPro"/>
</dbReference>
<organism evidence="10 11">
    <name type="scientific">Cavenderia fasciculata</name>
    <name type="common">Slime mold</name>
    <name type="synonym">Dictyostelium fasciculatum</name>
    <dbReference type="NCBI Taxonomy" id="261658"/>
    <lineage>
        <taxon>Eukaryota</taxon>
        <taxon>Amoebozoa</taxon>
        <taxon>Evosea</taxon>
        <taxon>Eumycetozoa</taxon>
        <taxon>Dictyostelia</taxon>
        <taxon>Acytosteliales</taxon>
        <taxon>Cavenderiaceae</taxon>
        <taxon>Cavenderia</taxon>
    </lineage>
</organism>
<feature type="compositionally biased region" description="Basic and acidic residues" evidence="7">
    <location>
        <begin position="424"/>
        <end position="441"/>
    </location>
</feature>
<evidence type="ECO:0000259" key="9">
    <source>
        <dbReference type="Pfam" id="PF16854"/>
    </source>
</evidence>
<name>F4PIJ1_CACFS</name>
<evidence type="ECO:0000256" key="7">
    <source>
        <dbReference type="SAM" id="MobiDB-lite"/>
    </source>
</evidence>
<dbReference type="PANTHER" id="PTHR12820:SF0">
    <property type="entry name" value="VACUOLAR PROTEIN SORTING-ASSOCIATED PROTEIN 53 HOMOLOG"/>
    <property type="match status" value="1"/>
</dbReference>
<feature type="compositionally biased region" description="Acidic residues" evidence="7">
    <location>
        <begin position="389"/>
        <end position="403"/>
    </location>
</feature>
<evidence type="ECO:0000256" key="5">
    <source>
        <dbReference type="ARBA" id="ARBA00023034"/>
    </source>
</evidence>
<evidence type="ECO:0000256" key="3">
    <source>
        <dbReference type="ARBA" id="ARBA00008628"/>
    </source>
</evidence>
<comment type="subcellular location">
    <subcellularLocation>
        <location evidence="2">Endosome membrane</location>
        <topology evidence="2">Peripheral membrane protein</topology>
    </subcellularLocation>
    <subcellularLocation>
        <location evidence="1">Golgi apparatus</location>
        <location evidence="1">trans-Golgi network membrane</location>
        <topology evidence="1">Peripheral membrane protein</topology>
    </subcellularLocation>
</comment>
<evidence type="ECO:0000256" key="1">
    <source>
        <dbReference type="ARBA" id="ARBA00004150"/>
    </source>
</evidence>
<feature type="region of interest" description="Disordered" evidence="7">
    <location>
        <begin position="374"/>
        <end position="458"/>
    </location>
</feature>
<evidence type="ECO:0000256" key="6">
    <source>
        <dbReference type="ARBA" id="ARBA00023136"/>
    </source>
</evidence>
<sequence length="835" mass="96136">MDKTLVPPSLEGSVQWSNDMFSPSLQAAINDIIPSQDPIDRHDFNPVTFINDNFTSEQSLVHIDSFMNKLHIKIHKIDEEIIQEVRLQSSTGSKGKEDLENAKRSINELLTKIGDIKSKAIKSEQMVTEICKDIKSLDCAKKNLTTAITTLKRLHMMVTGTKQLKEMVDLKQYGRVANLLEATSQFADGFKDYRDSPKIASLYSELEAIRDKVKTQIYEDFRNYIPFTSNQLRPGEENRWKSACYVIDALGASMKNDFLHWFYDIQLANYKSAFGPGSEQNSLEYTKKRYSWLKRQLKVFSEEYANVFPPEWKMEEEITFAFCVATRRSLSDILQNNSRNIDITVLLNVLNITIEFEKHIYALFAKNSKESPRLLSEDLNNNNQNDFRGEEEEEEDEDEDEDFMGEKMENNQQSPTTNGVVESVSERYKQRLKKKEMERNESSTSLSSDPAGKSPTMVSKPVVELRSYERFKGIISQCFDPYMELYIKKEDQEFEETLRKLESEERWYVDEDAINKVLSSATDLIMYFRSAMDRCSTYSRGQTFYSLFILFKKYLSQYSTILSNKIHMDVGRIHEQSEDKTICFIINTSEYVNKTINQITERFKRVIDGPYVEKIDLKPEQNEFSSVIAKAIKSLVGGIEARLAPHMQTMTRIDWVNHQYVGDHSPYVDQILMIINDASNLIVAHLSTAHYKYFCDVFAASFIFSVTQSIYKCEKISEIGSQGILLDITTIKTCFLELPGKLKDGTSHTRYTNLVNKEFGKAEAILKVVGCPNDALVDTYNALIPEGSDKDFQKIMELKGIKAGDKTELLEKYINKVDKTLSSFTKFFGQRNINK</sequence>
<dbReference type="EMBL" id="GL883006">
    <property type="protein sequence ID" value="EGG24571.1"/>
    <property type="molecule type" value="Genomic_DNA"/>
</dbReference>
<dbReference type="Proteomes" id="UP000007797">
    <property type="component" value="Unassembled WGS sequence"/>
</dbReference>
<evidence type="ECO:0000256" key="4">
    <source>
        <dbReference type="ARBA" id="ARBA00022753"/>
    </source>
</evidence>
<feature type="domain" description="Vps53 N-terminal" evidence="8">
    <location>
        <begin position="43"/>
        <end position="505"/>
    </location>
</feature>
<keyword evidence="5" id="KW-0333">Golgi apparatus</keyword>
<evidence type="ECO:0000256" key="2">
    <source>
        <dbReference type="ARBA" id="ARBA00004481"/>
    </source>
</evidence>
<dbReference type="GO" id="GO:0010008">
    <property type="term" value="C:endosome membrane"/>
    <property type="evidence" value="ECO:0007669"/>
    <property type="project" value="UniProtKB-SubCell"/>
</dbReference>
<dbReference type="Pfam" id="PF04100">
    <property type="entry name" value="Vps53_N"/>
    <property type="match status" value="1"/>
</dbReference>
<comment type="similarity">
    <text evidence="3">Belongs to the VPS53 family.</text>
</comment>
<keyword evidence="6" id="KW-0472">Membrane</keyword>
<keyword evidence="11" id="KW-1185">Reference proteome</keyword>
<accession>F4PIJ1</accession>
<dbReference type="GO" id="GO:0005829">
    <property type="term" value="C:cytosol"/>
    <property type="evidence" value="ECO:0007669"/>
    <property type="project" value="GOC"/>
</dbReference>
<dbReference type="InterPro" id="IPR031745">
    <property type="entry name" value="Vps53_C"/>
</dbReference>
<dbReference type="KEGG" id="dfa:DFA_02814"/>
<protein>
    <submittedName>
        <fullName evidence="10">Vps53-like domain-containing protein</fullName>
    </submittedName>
</protein>
<dbReference type="OrthoDB" id="10261632at2759"/>
<dbReference type="RefSeq" id="XP_004362422.1">
    <property type="nucleotide sequence ID" value="XM_004362365.1"/>
</dbReference>
<dbReference type="GeneID" id="14877403"/>
<dbReference type="AlphaFoldDB" id="F4PIJ1"/>
<keyword evidence="4" id="KW-0967">Endosome</keyword>
<reference evidence="11" key="1">
    <citation type="journal article" date="2011" name="Genome Res.">
        <title>Phylogeny-wide analysis of social amoeba genomes highlights ancient origins for complex intercellular communication.</title>
        <authorList>
            <person name="Heidel A.J."/>
            <person name="Lawal H.M."/>
            <person name="Felder M."/>
            <person name="Schilde C."/>
            <person name="Helps N.R."/>
            <person name="Tunggal B."/>
            <person name="Rivero F."/>
            <person name="John U."/>
            <person name="Schleicher M."/>
            <person name="Eichinger L."/>
            <person name="Platzer M."/>
            <person name="Noegel A.A."/>
            <person name="Schaap P."/>
            <person name="Gloeckner G."/>
        </authorList>
    </citation>
    <scope>NUCLEOTIDE SEQUENCE [LARGE SCALE GENOMIC DNA]</scope>
    <source>
        <strain evidence="11">SH3</strain>
    </source>
</reference>
<feature type="compositionally biased region" description="Polar residues" evidence="7">
    <location>
        <begin position="410"/>
        <end position="420"/>
    </location>
</feature>